<feature type="transmembrane region" description="Helical" evidence="1">
    <location>
        <begin position="138"/>
        <end position="160"/>
    </location>
</feature>
<comment type="caution">
    <text evidence="2">The sequence shown here is derived from an EMBL/GenBank/DDBJ whole genome shotgun (WGS) entry which is preliminary data.</text>
</comment>
<dbReference type="EMBL" id="PFET01000010">
    <property type="protein sequence ID" value="PJE75748.1"/>
    <property type="molecule type" value="Genomic_DNA"/>
</dbReference>
<reference evidence="2 3" key="1">
    <citation type="submission" date="2017-09" db="EMBL/GenBank/DDBJ databases">
        <title>Depth-based differentiation of microbial function through sediment-hosted aquifers and enrichment of novel symbionts in the deep terrestrial subsurface.</title>
        <authorList>
            <person name="Probst A.J."/>
            <person name="Ladd B."/>
            <person name="Jarett J.K."/>
            <person name="Geller-Mcgrath D.E."/>
            <person name="Sieber C.M."/>
            <person name="Emerson J.B."/>
            <person name="Anantharaman K."/>
            <person name="Thomas B.C."/>
            <person name="Malmstrom R."/>
            <person name="Stieglmeier M."/>
            <person name="Klingl A."/>
            <person name="Woyke T."/>
            <person name="Ryan C.M."/>
            <person name="Banfield J.F."/>
        </authorList>
    </citation>
    <scope>NUCLEOTIDE SEQUENCE [LARGE SCALE GENOMIC DNA]</scope>
    <source>
        <strain evidence="2">CG10_big_fil_rev_8_21_14_0_10_48_11</strain>
    </source>
</reference>
<gene>
    <name evidence="2" type="ORF">COV04_03230</name>
</gene>
<proteinExistence type="predicted"/>
<protein>
    <recommendedName>
        <fullName evidence="4">Response regulatory domain-containing protein</fullName>
    </recommendedName>
</protein>
<keyword evidence="1" id="KW-0472">Membrane</keyword>
<keyword evidence="1" id="KW-0812">Transmembrane</keyword>
<dbReference type="Proteomes" id="UP000231152">
    <property type="component" value="Unassembled WGS sequence"/>
</dbReference>
<sequence>MKVFIYDPDQRVVDAVREVCAELGIRVAGVAISYEEAHKVLERLNGVDVAVIGEQAECNRPIDTDGQTLAELARANNQKICVIYWYHHDWNPQKWADRSVQQPVYMGQVEASIRMILQKQKEVEVVKKTAWCETLRSAIGLTLVLVMGVPLTTALLYYLFFCAPSF</sequence>
<evidence type="ECO:0000313" key="3">
    <source>
        <dbReference type="Proteomes" id="UP000231152"/>
    </source>
</evidence>
<dbReference type="AlphaFoldDB" id="A0A2M8LE93"/>
<name>A0A2M8LE93_9BACT</name>
<evidence type="ECO:0000313" key="2">
    <source>
        <dbReference type="EMBL" id="PJE75748.1"/>
    </source>
</evidence>
<evidence type="ECO:0000256" key="1">
    <source>
        <dbReference type="SAM" id="Phobius"/>
    </source>
</evidence>
<evidence type="ECO:0008006" key="4">
    <source>
        <dbReference type="Google" id="ProtNLM"/>
    </source>
</evidence>
<organism evidence="2 3">
    <name type="scientific">Candidatus Uhrbacteria bacterium CG10_big_fil_rev_8_21_14_0_10_48_11</name>
    <dbReference type="NCBI Taxonomy" id="1975037"/>
    <lineage>
        <taxon>Bacteria</taxon>
        <taxon>Candidatus Uhriibacteriota</taxon>
    </lineage>
</organism>
<accession>A0A2M8LE93</accession>
<keyword evidence="1" id="KW-1133">Transmembrane helix</keyword>